<sequence>MASREDGPPGSDALLWNHIFSYANSMSLKCAVELGIPNIVHKHGKPISLFDLVAAIPVPVEKTDHLRRLMRLLVHNGMFSVPTSEGKEESYALTPSSRLLVGDGTHCLSPFLLMMLDPSMQNPWLHFSRWFKEQVVVPGSGTRTRTISKSPFQICHGMELWEYAKKNPDFTFRFNEAMESDSRFLMSTLVTEYASVFDGLNSVVDVGGGTGGAARALVKAFPHLKLTVLELPHVVAGLPANSVIDFVAGDMFQWIPPGDAVFLKWVLHDWSDEDCVKILRKCKEAISAKEKGTGKVIIVDMVVNSKGEDEHTFAQTQFLFDLLMNVVTTGKERTEEEWKKLFDDAGFSRYTIALAPVPGLRSVIQEMASREDGPPGSDALLWNHIFSYANSMSLKCAVELGIPNIIQKHGKPISLSDLVAAIPVSVEKTNHLRRLMRLLVHNGMFSVPTSEGKEESYALTPSSRLLVGDGTHCLSPFLLMMLDPSVQNPWLHFSRWFKEQVVVPGSGTRTRTISKSPFQICHGMELWEYAKKNPDFTFRFNEAMESDSRFLMSTLVTEYAPVFNGLNSVVDVGGGTGGAARALVKAFPHLKLTVLELPHVVAGLPANSVIDFVAGDMFQWIPPGDAVFLKWVLHDWSDEDCVKILRKCKEAISAKEKGTGKVIIVDMVVNSKGADEHTFAQTQFLFDLLMNVVTTGKQRTEEEWKKIFDEAGFSRYTIAPVPGLRSVIQVFP</sequence>
<dbReference type="SUPFAM" id="SSF53335">
    <property type="entry name" value="S-adenosyl-L-methionine-dependent methyltransferases"/>
    <property type="match status" value="2"/>
</dbReference>
<evidence type="ECO:0000313" key="6">
    <source>
        <dbReference type="EMBL" id="KAG9439210.1"/>
    </source>
</evidence>
<evidence type="ECO:0000259" key="4">
    <source>
        <dbReference type="Pfam" id="PF00891"/>
    </source>
</evidence>
<dbReference type="Pfam" id="PF08100">
    <property type="entry name" value="Dimerisation"/>
    <property type="match status" value="2"/>
</dbReference>
<keyword evidence="2" id="KW-0808">Transferase</keyword>
<dbReference type="SUPFAM" id="SSF46785">
    <property type="entry name" value="Winged helix' DNA-binding domain"/>
    <property type="match status" value="2"/>
</dbReference>
<dbReference type="Gene3D" id="3.40.50.150">
    <property type="entry name" value="Vaccinia Virus protein VP39"/>
    <property type="match status" value="2"/>
</dbReference>
<dbReference type="InterPro" id="IPR012967">
    <property type="entry name" value="COMT_dimerisation"/>
</dbReference>
<dbReference type="GO" id="GO:0008171">
    <property type="term" value="F:O-methyltransferase activity"/>
    <property type="evidence" value="ECO:0007669"/>
    <property type="project" value="InterPro"/>
</dbReference>
<dbReference type="InterPro" id="IPR036388">
    <property type="entry name" value="WH-like_DNA-bd_sf"/>
</dbReference>
<dbReference type="InterPro" id="IPR001077">
    <property type="entry name" value="COMT_C"/>
</dbReference>
<dbReference type="Gene3D" id="1.10.10.10">
    <property type="entry name" value="Winged helix-like DNA-binding domain superfamily/Winged helix DNA-binding domain"/>
    <property type="match status" value="2"/>
</dbReference>
<dbReference type="EMBL" id="JAINDJ010000008">
    <property type="protein sequence ID" value="KAG9439210.1"/>
    <property type="molecule type" value="Genomic_DNA"/>
</dbReference>
<feature type="domain" description="O-methyltransferase C-terminal" evidence="4">
    <location>
        <begin position="150"/>
        <end position="348"/>
    </location>
</feature>
<dbReference type="Proteomes" id="UP000825729">
    <property type="component" value="Unassembled WGS sequence"/>
</dbReference>
<dbReference type="Pfam" id="PF00891">
    <property type="entry name" value="Methyltransf_2"/>
    <property type="match status" value="2"/>
</dbReference>
<accession>A0AAV7DT24</accession>
<evidence type="ECO:0008006" key="8">
    <source>
        <dbReference type="Google" id="ProtNLM"/>
    </source>
</evidence>
<dbReference type="InterPro" id="IPR029063">
    <property type="entry name" value="SAM-dependent_MTases_sf"/>
</dbReference>
<reference evidence="6 7" key="1">
    <citation type="submission" date="2021-07" db="EMBL/GenBank/DDBJ databases">
        <title>The Aristolochia fimbriata genome: insights into angiosperm evolution, floral development and chemical biosynthesis.</title>
        <authorList>
            <person name="Jiao Y."/>
        </authorList>
    </citation>
    <scope>NUCLEOTIDE SEQUENCE [LARGE SCALE GENOMIC DNA]</scope>
    <source>
        <strain evidence="6">IBCAS-2021</strain>
        <tissue evidence="6">Leaf</tissue>
    </source>
</reference>
<dbReference type="PANTHER" id="PTHR11746">
    <property type="entry name" value="O-METHYLTRANSFERASE"/>
    <property type="match status" value="1"/>
</dbReference>
<keyword evidence="7" id="KW-1185">Reference proteome</keyword>
<comment type="caution">
    <text evidence="6">The sequence shown here is derived from an EMBL/GenBank/DDBJ whole genome shotgun (WGS) entry which is preliminary data.</text>
</comment>
<dbReference type="AlphaFoldDB" id="A0AAV7DT24"/>
<feature type="domain" description="O-methyltransferase dimerisation" evidence="5">
    <location>
        <begin position="16"/>
        <end position="101"/>
    </location>
</feature>
<feature type="domain" description="O-methyltransferase C-terminal" evidence="4">
    <location>
        <begin position="516"/>
        <end position="714"/>
    </location>
</feature>
<dbReference type="GO" id="GO:0046983">
    <property type="term" value="F:protein dimerization activity"/>
    <property type="evidence" value="ECO:0007669"/>
    <property type="project" value="InterPro"/>
</dbReference>
<evidence type="ECO:0000313" key="7">
    <source>
        <dbReference type="Proteomes" id="UP000825729"/>
    </source>
</evidence>
<organism evidence="6 7">
    <name type="scientific">Aristolochia fimbriata</name>
    <name type="common">White veined hardy Dutchman's pipe vine</name>
    <dbReference type="NCBI Taxonomy" id="158543"/>
    <lineage>
        <taxon>Eukaryota</taxon>
        <taxon>Viridiplantae</taxon>
        <taxon>Streptophyta</taxon>
        <taxon>Embryophyta</taxon>
        <taxon>Tracheophyta</taxon>
        <taxon>Spermatophyta</taxon>
        <taxon>Magnoliopsida</taxon>
        <taxon>Magnoliidae</taxon>
        <taxon>Piperales</taxon>
        <taxon>Aristolochiaceae</taxon>
        <taxon>Aristolochia</taxon>
    </lineage>
</organism>
<dbReference type="FunFam" id="1.10.10.10:FF:000213">
    <property type="entry name" value="Coniferyl alcohol 9-O-methyltransferase"/>
    <property type="match status" value="2"/>
</dbReference>
<evidence type="ECO:0000256" key="3">
    <source>
        <dbReference type="ARBA" id="ARBA00022691"/>
    </source>
</evidence>
<dbReference type="PROSITE" id="PS51683">
    <property type="entry name" value="SAM_OMT_II"/>
    <property type="match status" value="2"/>
</dbReference>
<proteinExistence type="predicted"/>
<gene>
    <name evidence="6" type="ORF">H6P81_019375</name>
</gene>
<dbReference type="FunFam" id="3.40.50.150:FF:000057">
    <property type="entry name" value="O-methyltransferase ZRP4"/>
    <property type="match status" value="2"/>
</dbReference>
<name>A0AAV7DT24_ARIFI</name>
<feature type="domain" description="O-methyltransferase dimerisation" evidence="5">
    <location>
        <begin position="382"/>
        <end position="467"/>
    </location>
</feature>
<evidence type="ECO:0000256" key="1">
    <source>
        <dbReference type="ARBA" id="ARBA00022603"/>
    </source>
</evidence>
<keyword evidence="3" id="KW-0949">S-adenosyl-L-methionine</keyword>
<dbReference type="GO" id="GO:0032259">
    <property type="term" value="P:methylation"/>
    <property type="evidence" value="ECO:0007669"/>
    <property type="project" value="UniProtKB-KW"/>
</dbReference>
<evidence type="ECO:0000256" key="2">
    <source>
        <dbReference type="ARBA" id="ARBA00022679"/>
    </source>
</evidence>
<dbReference type="InterPro" id="IPR036390">
    <property type="entry name" value="WH_DNA-bd_sf"/>
</dbReference>
<evidence type="ECO:0000259" key="5">
    <source>
        <dbReference type="Pfam" id="PF08100"/>
    </source>
</evidence>
<protein>
    <recommendedName>
        <fullName evidence="8">Trans-resveratrol di-O-methyltransferase</fullName>
    </recommendedName>
</protein>
<keyword evidence="1" id="KW-0489">Methyltransferase</keyword>
<dbReference type="InterPro" id="IPR016461">
    <property type="entry name" value="COMT-like"/>
</dbReference>